<dbReference type="AlphaFoldDB" id="A0A0E0USX9"/>
<evidence type="ECO:0000313" key="4">
    <source>
        <dbReference type="Proteomes" id="UP000000486"/>
    </source>
</evidence>
<dbReference type="SUPFAM" id="SSF55961">
    <property type="entry name" value="Bet v1-like"/>
    <property type="match status" value="1"/>
</dbReference>
<dbReference type="HOGENOM" id="CLU_108923_3_1_9"/>
<comment type="similarity">
    <text evidence="1">Belongs to the AHA1 family.</text>
</comment>
<feature type="domain" description="Activator of Hsp90 ATPase homologue 1/2-like C-terminal" evidence="2">
    <location>
        <begin position="23"/>
        <end position="131"/>
    </location>
</feature>
<reference evidence="3 4" key="1">
    <citation type="journal article" date="2011" name="J. Bacteriol.">
        <title>Genome sequence of the nonpathogenic Listeria monocytogenes serovar 4a strain M7.</title>
        <authorList>
            <person name="Chen J."/>
            <person name="Xia Y."/>
            <person name="Cheng C."/>
            <person name="Fang C."/>
            <person name="Shan Y."/>
            <person name="Jin G."/>
            <person name="Fang W."/>
        </authorList>
    </citation>
    <scope>NUCLEOTIDE SEQUENCE [LARGE SCALE GENOMIC DNA]</scope>
    <source>
        <strain evidence="3 4">M7</strain>
    </source>
</reference>
<evidence type="ECO:0000259" key="2">
    <source>
        <dbReference type="Pfam" id="PF08327"/>
    </source>
</evidence>
<dbReference type="RefSeq" id="WP_012581971.1">
    <property type="nucleotide sequence ID" value="NC_017537.1"/>
</dbReference>
<dbReference type="KEGG" id="lmq:LMM7_0423"/>
<dbReference type="CDD" id="cd08899">
    <property type="entry name" value="SRPBCC_CalC_Aha1-like_6"/>
    <property type="match status" value="1"/>
</dbReference>
<dbReference type="Proteomes" id="UP000000486">
    <property type="component" value="Chromosome"/>
</dbReference>
<evidence type="ECO:0000313" key="3">
    <source>
        <dbReference type="EMBL" id="AEH91429.1"/>
    </source>
</evidence>
<gene>
    <name evidence="3" type="ordered locus">LMM7_0423</name>
</gene>
<accession>A0A0E0USX9</accession>
<dbReference type="EMBL" id="CP002816">
    <property type="protein sequence ID" value="AEH91429.1"/>
    <property type="molecule type" value="Genomic_DNA"/>
</dbReference>
<dbReference type="InterPro" id="IPR023393">
    <property type="entry name" value="START-like_dom_sf"/>
</dbReference>
<organism evidence="3 4">
    <name type="scientific">Listeria monocytogenes serotype 4a (strain M7)</name>
    <dbReference type="NCBI Taxonomy" id="1030009"/>
    <lineage>
        <taxon>Bacteria</taxon>
        <taxon>Bacillati</taxon>
        <taxon>Bacillota</taxon>
        <taxon>Bacilli</taxon>
        <taxon>Bacillales</taxon>
        <taxon>Listeriaceae</taxon>
        <taxon>Listeria</taxon>
    </lineage>
</organism>
<dbReference type="Gene3D" id="3.30.530.20">
    <property type="match status" value="1"/>
</dbReference>
<proteinExistence type="inferred from homology"/>
<protein>
    <recommendedName>
        <fullName evidence="2">Activator of Hsp90 ATPase homologue 1/2-like C-terminal domain-containing protein</fullName>
    </recommendedName>
</protein>
<dbReference type="Pfam" id="PF08327">
    <property type="entry name" value="AHSA1"/>
    <property type="match status" value="1"/>
</dbReference>
<dbReference type="InterPro" id="IPR013538">
    <property type="entry name" value="ASHA1/2-like_C"/>
</dbReference>
<evidence type="ECO:0000256" key="1">
    <source>
        <dbReference type="ARBA" id="ARBA00006817"/>
    </source>
</evidence>
<sequence>MNEAIERRDDGVTVVSFEVEISAPIQEVFVLLTTNDGLAKWFDELEVGELGADGYLLFIMTPEEKITMPIRAFEPNRKIAFQWDQDEVAFELNEIAAEKTKLTFTEQLTTITEHSPRDISGWHICLKKLQASAEGKTYDFDKAAFETLFAKYQKALNSEK</sequence>
<name>A0A0E0USX9_LISMM</name>
<dbReference type="PATRIC" id="fig|1030009.3.peg.415"/>